<reference evidence="1" key="2">
    <citation type="submission" date="2011-04" db="EMBL/GenBank/DDBJ databases">
        <authorList>
            <person name="Genoscope - CEA"/>
        </authorList>
    </citation>
    <scope>NUCLEOTIDE SEQUENCE</scope>
    <source>
        <strain evidence="1">R24</strain>
    </source>
</reference>
<name>G3ACC1_9RALS</name>
<sequence>MTPKPGRCRPPLSGCAGCWPKPAARRAEPPILRHRIPRAMPARHRRTRFFSRYAAGQPCLARVRGRKPLLEENLTGLGARPWVNCRKALLRLGMREVGTTGCDRGNYLRICWWTTNPVHRFDWATGSYPHTDASASRFGRPDWLSGATKWWC</sequence>
<proteinExistence type="predicted"/>
<reference evidence="1" key="1">
    <citation type="journal article" date="2011" name="PLoS ONE">
        <title>Ralstonia syzygii, the Blood Disease Bacterium and some Asian R. solanacearum strains form a single genomic species despite divergent lifestyles.</title>
        <authorList>
            <person name="Remenant B."/>
            <person name="de Cambiaire J.C."/>
            <person name="Cellier G."/>
            <person name="Jacobs J.M."/>
            <person name="Mangenot S."/>
            <person name="Barbe V."/>
            <person name="Lajus A."/>
            <person name="Vallenet D."/>
            <person name="Medigue C."/>
            <person name="Fegan M."/>
            <person name="Allen C."/>
            <person name="Prior P."/>
        </authorList>
    </citation>
    <scope>NUCLEOTIDE SEQUENCE</scope>
    <source>
        <strain evidence="1">R24</strain>
    </source>
</reference>
<dbReference type="EMBL" id="FR854092">
    <property type="protein sequence ID" value="CCA87209.1"/>
    <property type="molecule type" value="Genomic_DNA"/>
</dbReference>
<gene>
    <name evidence="1" type="ORF">RALSY_mp30529</name>
</gene>
<organism evidence="1">
    <name type="scientific">Ralstonia syzygii R24</name>
    <dbReference type="NCBI Taxonomy" id="907261"/>
    <lineage>
        <taxon>Bacteria</taxon>
        <taxon>Pseudomonadati</taxon>
        <taxon>Pseudomonadota</taxon>
        <taxon>Betaproteobacteria</taxon>
        <taxon>Burkholderiales</taxon>
        <taxon>Burkholderiaceae</taxon>
        <taxon>Ralstonia</taxon>
        <taxon>Ralstonia solanacearum species complex</taxon>
    </lineage>
</organism>
<dbReference type="AlphaFoldDB" id="G3ACC1"/>
<accession>G3ACC1</accession>
<protein>
    <submittedName>
        <fullName evidence="1">Uncharacterized protein</fullName>
    </submittedName>
</protein>
<evidence type="ECO:0000313" key="1">
    <source>
        <dbReference type="EMBL" id="CCA87209.1"/>
    </source>
</evidence>